<evidence type="ECO:0000313" key="1">
    <source>
        <dbReference type="EMBL" id="KAK3590880.1"/>
    </source>
</evidence>
<reference evidence="1" key="1">
    <citation type="journal article" date="2021" name="Genome Biol. Evol.">
        <title>A High-Quality Reference Genome for a Parasitic Bivalve with Doubly Uniparental Inheritance (Bivalvia: Unionida).</title>
        <authorList>
            <person name="Smith C.H."/>
        </authorList>
    </citation>
    <scope>NUCLEOTIDE SEQUENCE</scope>
    <source>
        <strain evidence="1">CHS0354</strain>
    </source>
</reference>
<comment type="caution">
    <text evidence="1">The sequence shown here is derived from an EMBL/GenBank/DDBJ whole genome shotgun (WGS) entry which is preliminary data.</text>
</comment>
<dbReference type="EMBL" id="JAEAOA010001973">
    <property type="protein sequence ID" value="KAK3590880.1"/>
    <property type="molecule type" value="Genomic_DNA"/>
</dbReference>
<proteinExistence type="predicted"/>
<accession>A0AAE0VVT0</accession>
<organism evidence="1 2">
    <name type="scientific">Potamilus streckersoni</name>
    <dbReference type="NCBI Taxonomy" id="2493646"/>
    <lineage>
        <taxon>Eukaryota</taxon>
        <taxon>Metazoa</taxon>
        <taxon>Spiralia</taxon>
        <taxon>Lophotrochozoa</taxon>
        <taxon>Mollusca</taxon>
        <taxon>Bivalvia</taxon>
        <taxon>Autobranchia</taxon>
        <taxon>Heteroconchia</taxon>
        <taxon>Palaeoheterodonta</taxon>
        <taxon>Unionida</taxon>
        <taxon>Unionoidea</taxon>
        <taxon>Unionidae</taxon>
        <taxon>Ambleminae</taxon>
        <taxon>Lampsilini</taxon>
        <taxon>Potamilus</taxon>
    </lineage>
</organism>
<reference evidence="1" key="3">
    <citation type="submission" date="2023-05" db="EMBL/GenBank/DDBJ databases">
        <authorList>
            <person name="Smith C.H."/>
        </authorList>
    </citation>
    <scope>NUCLEOTIDE SEQUENCE</scope>
    <source>
        <strain evidence="1">CHS0354</strain>
        <tissue evidence="1">Mantle</tissue>
    </source>
</reference>
<reference evidence="1" key="2">
    <citation type="journal article" date="2021" name="Genome Biol. Evol.">
        <title>Developing a high-quality reference genome for a parasitic bivalve with doubly uniparental inheritance (Bivalvia: Unionida).</title>
        <authorList>
            <person name="Smith C.H."/>
        </authorList>
    </citation>
    <scope>NUCLEOTIDE SEQUENCE</scope>
    <source>
        <strain evidence="1">CHS0354</strain>
        <tissue evidence="1">Mantle</tissue>
    </source>
</reference>
<protein>
    <submittedName>
        <fullName evidence="1">Uncharacterized protein</fullName>
    </submittedName>
</protein>
<dbReference type="Proteomes" id="UP001195483">
    <property type="component" value="Unassembled WGS sequence"/>
</dbReference>
<evidence type="ECO:0000313" key="2">
    <source>
        <dbReference type="Proteomes" id="UP001195483"/>
    </source>
</evidence>
<gene>
    <name evidence="1" type="ORF">CHS0354_033809</name>
</gene>
<name>A0AAE0VVT0_9BIVA</name>
<keyword evidence="2" id="KW-1185">Reference proteome</keyword>
<sequence>MASNTDVDNGNLQEENMPGNYWTIVSNERGELRTTIETSLNSRREPVQIGQNVVPIYTESEQSIIFDDVKLNDELDGYLNPIHSCSGESDEYIHPFIPIMLMEGVHPFCSIKFHEYRFCIRMSITGVLKYSYGQRAHKANQ</sequence>
<dbReference type="AlphaFoldDB" id="A0AAE0VVT0"/>